<dbReference type="InterPro" id="IPR050330">
    <property type="entry name" value="Bact_OuterMem_StrucFunc"/>
</dbReference>
<dbReference type="InterPro" id="IPR006665">
    <property type="entry name" value="OmpA-like"/>
</dbReference>
<gene>
    <name evidence="6" type="ORF">JCR33_10215</name>
</gene>
<dbReference type="GO" id="GO:0009279">
    <property type="term" value="C:cell outer membrane"/>
    <property type="evidence" value="ECO:0007669"/>
    <property type="project" value="UniProtKB-SubCell"/>
</dbReference>
<evidence type="ECO:0000259" key="5">
    <source>
        <dbReference type="PROSITE" id="PS51123"/>
    </source>
</evidence>
<keyword evidence="2 4" id="KW-0472">Membrane</keyword>
<dbReference type="Proteomes" id="UP000609531">
    <property type="component" value="Unassembled WGS sequence"/>
</dbReference>
<evidence type="ECO:0000313" key="6">
    <source>
        <dbReference type="EMBL" id="MBJ3776062.1"/>
    </source>
</evidence>
<sequence>MTDGGLEATGPHVLETGVLRLGPSEARADIGSPPSPEPALPVVEADIFFLFDSADFAPGESAKLDRFAVALEDPAAAAVTFLVLGHTDAKGSAAYNCALSARRADALAAALAERGVAAGRLVAIGVGEALPRNAADPTAAENRRVAFAPLKAADADRIVRLARLCP</sequence>
<dbReference type="PANTHER" id="PTHR30329:SF21">
    <property type="entry name" value="LIPOPROTEIN YIAD-RELATED"/>
    <property type="match status" value="1"/>
</dbReference>
<dbReference type="PRINTS" id="PR01021">
    <property type="entry name" value="OMPADOMAIN"/>
</dbReference>
<dbReference type="SUPFAM" id="SSF103088">
    <property type="entry name" value="OmpA-like"/>
    <property type="match status" value="1"/>
</dbReference>
<dbReference type="PANTHER" id="PTHR30329">
    <property type="entry name" value="STATOR ELEMENT OF FLAGELLAR MOTOR COMPLEX"/>
    <property type="match status" value="1"/>
</dbReference>
<dbReference type="InterPro" id="IPR006664">
    <property type="entry name" value="OMP_bac"/>
</dbReference>
<dbReference type="PROSITE" id="PS01068">
    <property type="entry name" value="OMPA_1"/>
    <property type="match status" value="1"/>
</dbReference>
<comment type="caution">
    <text evidence="6">The sequence shown here is derived from an EMBL/GenBank/DDBJ whole genome shotgun (WGS) entry which is preliminary data.</text>
</comment>
<keyword evidence="3" id="KW-0998">Cell outer membrane</keyword>
<accession>A0A934IPR3</accession>
<evidence type="ECO:0000256" key="3">
    <source>
        <dbReference type="ARBA" id="ARBA00023237"/>
    </source>
</evidence>
<evidence type="ECO:0000313" key="7">
    <source>
        <dbReference type="Proteomes" id="UP000609531"/>
    </source>
</evidence>
<reference evidence="6" key="1">
    <citation type="submission" date="2020-12" db="EMBL/GenBank/DDBJ databases">
        <title>Bacterial taxonomy.</title>
        <authorList>
            <person name="Pan X."/>
        </authorList>
    </citation>
    <scope>NUCLEOTIDE SEQUENCE</scope>
    <source>
        <strain evidence="6">B2012</strain>
    </source>
</reference>
<name>A0A934IPR3_9HYPH</name>
<dbReference type="InterPro" id="IPR006690">
    <property type="entry name" value="OMPA-like_CS"/>
</dbReference>
<protein>
    <submittedName>
        <fullName evidence="6">OmpA family protein</fullName>
    </submittedName>
</protein>
<dbReference type="InterPro" id="IPR036737">
    <property type="entry name" value="OmpA-like_sf"/>
</dbReference>
<evidence type="ECO:0000256" key="1">
    <source>
        <dbReference type="ARBA" id="ARBA00004442"/>
    </source>
</evidence>
<dbReference type="Pfam" id="PF00691">
    <property type="entry name" value="OmpA"/>
    <property type="match status" value="1"/>
</dbReference>
<comment type="subcellular location">
    <subcellularLocation>
        <location evidence="1">Cell outer membrane</location>
    </subcellularLocation>
</comment>
<feature type="domain" description="OmpA-like" evidence="5">
    <location>
        <begin position="36"/>
        <end position="153"/>
    </location>
</feature>
<dbReference type="EMBL" id="JAEKJA010000007">
    <property type="protein sequence ID" value="MBJ3776062.1"/>
    <property type="molecule type" value="Genomic_DNA"/>
</dbReference>
<dbReference type="PROSITE" id="PS51123">
    <property type="entry name" value="OMPA_2"/>
    <property type="match status" value="1"/>
</dbReference>
<keyword evidence="7" id="KW-1185">Reference proteome</keyword>
<organism evidence="6 7">
    <name type="scientific">Acuticoccus mangrovi</name>
    <dbReference type="NCBI Taxonomy" id="2796142"/>
    <lineage>
        <taxon>Bacteria</taxon>
        <taxon>Pseudomonadati</taxon>
        <taxon>Pseudomonadota</taxon>
        <taxon>Alphaproteobacteria</taxon>
        <taxon>Hyphomicrobiales</taxon>
        <taxon>Amorphaceae</taxon>
        <taxon>Acuticoccus</taxon>
    </lineage>
</organism>
<evidence type="ECO:0000256" key="4">
    <source>
        <dbReference type="PROSITE-ProRule" id="PRU00473"/>
    </source>
</evidence>
<evidence type="ECO:0000256" key="2">
    <source>
        <dbReference type="ARBA" id="ARBA00023136"/>
    </source>
</evidence>
<dbReference type="Gene3D" id="3.30.1330.60">
    <property type="entry name" value="OmpA-like domain"/>
    <property type="match status" value="1"/>
</dbReference>
<proteinExistence type="predicted"/>
<dbReference type="CDD" id="cd07185">
    <property type="entry name" value="OmpA_C-like"/>
    <property type="match status" value="1"/>
</dbReference>
<dbReference type="AlphaFoldDB" id="A0A934IPR3"/>